<evidence type="ECO:0000313" key="7">
    <source>
        <dbReference type="EMBL" id="CAL4941018.1"/>
    </source>
</evidence>
<gene>
    <name evidence="7" type="ORF">URODEC1_LOCUS32854</name>
</gene>
<feature type="site" description="Lowers pKa of active site Tyr" evidence="5">
    <location>
        <position position="96"/>
    </location>
</feature>
<name>A0ABC8YAX3_9POAL</name>
<dbReference type="GO" id="GO:0019290">
    <property type="term" value="P:siderophore biosynthetic process"/>
    <property type="evidence" value="ECO:0007669"/>
    <property type="project" value="UniProtKB-ARBA"/>
</dbReference>
<evidence type="ECO:0000259" key="6">
    <source>
        <dbReference type="Pfam" id="PF00248"/>
    </source>
</evidence>
<evidence type="ECO:0000256" key="5">
    <source>
        <dbReference type="PIRSR" id="PIRSR000097-3"/>
    </source>
</evidence>
<dbReference type="InterPro" id="IPR018170">
    <property type="entry name" value="Aldo/ket_reductase_CS"/>
</dbReference>
<accession>A0ABC8YAX3</accession>
<dbReference type="PRINTS" id="PR00069">
    <property type="entry name" value="ALDKETRDTASE"/>
</dbReference>
<dbReference type="PANTHER" id="PTHR11732">
    <property type="entry name" value="ALDO/KETO REDUCTASE"/>
    <property type="match status" value="1"/>
</dbReference>
<evidence type="ECO:0000256" key="1">
    <source>
        <dbReference type="ARBA" id="ARBA00007905"/>
    </source>
</evidence>
<dbReference type="GO" id="GO:1990641">
    <property type="term" value="P:response to iron ion starvation"/>
    <property type="evidence" value="ECO:0007669"/>
    <property type="project" value="UniProtKB-ARBA"/>
</dbReference>
<dbReference type="Proteomes" id="UP001497457">
    <property type="component" value="Chromosome 16b"/>
</dbReference>
<dbReference type="EMBL" id="OZ075126">
    <property type="protein sequence ID" value="CAL4941018.1"/>
    <property type="molecule type" value="Genomic_DNA"/>
</dbReference>
<sequence>MAASGVNNGTEAVPTVALSSGKPMPRLGFRTATATLGQAEGHAGVKEAVLRAIDAGYRHLDTAAVYNAEAAVGDAVVQAVRDGTIASRDELYITSKLWMADAHPGRVLPALQKTLQCLQMEYVDLHLIHFPLSMRPLPEGAPLVVKEELVALDMKGLWEEMEECQRRGLAKAIGVSNFSCNCKKLEHLLSFARIPPAANQVEVHPYCRQNKLRKFCRAKGIQICAYSPLGGEGTPWASDSVMDSSVLKQISNQRGKTVAQVCIRWVYEQGDVVITKSFNERRMKENLDIFGWELSDDDRRSISDLPESRGNCDFMVHESGPYKTVDELWDGEITAGQRNQRVVSINN</sequence>
<evidence type="ECO:0000256" key="4">
    <source>
        <dbReference type="PIRSR" id="PIRSR000097-2"/>
    </source>
</evidence>
<organism evidence="7 8">
    <name type="scientific">Urochloa decumbens</name>
    <dbReference type="NCBI Taxonomy" id="240449"/>
    <lineage>
        <taxon>Eukaryota</taxon>
        <taxon>Viridiplantae</taxon>
        <taxon>Streptophyta</taxon>
        <taxon>Embryophyta</taxon>
        <taxon>Tracheophyta</taxon>
        <taxon>Spermatophyta</taxon>
        <taxon>Magnoliopsida</taxon>
        <taxon>Liliopsida</taxon>
        <taxon>Poales</taxon>
        <taxon>Poaceae</taxon>
        <taxon>PACMAD clade</taxon>
        <taxon>Panicoideae</taxon>
        <taxon>Panicodae</taxon>
        <taxon>Paniceae</taxon>
        <taxon>Melinidinae</taxon>
        <taxon>Urochloa</taxon>
    </lineage>
</organism>
<feature type="active site" description="Proton donor" evidence="3">
    <location>
        <position position="66"/>
    </location>
</feature>
<comment type="similarity">
    <text evidence="1">Belongs to the aldo/keto reductase family.</text>
</comment>
<dbReference type="FunFam" id="3.20.20.100:FF:000014">
    <property type="entry name" value="NAD(P)-linked oxidoreductase superfamily protein"/>
    <property type="match status" value="1"/>
</dbReference>
<dbReference type="InterPro" id="IPR020471">
    <property type="entry name" value="AKR"/>
</dbReference>
<reference evidence="7" key="1">
    <citation type="submission" date="2024-10" db="EMBL/GenBank/DDBJ databases">
        <authorList>
            <person name="Ryan C."/>
        </authorList>
    </citation>
    <scope>NUCLEOTIDE SEQUENCE [LARGE SCALE GENOMIC DNA]</scope>
</reference>
<evidence type="ECO:0000256" key="2">
    <source>
        <dbReference type="ARBA" id="ARBA00023002"/>
    </source>
</evidence>
<dbReference type="GO" id="GO:0033707">
    <property type="term" value="F:3''-deamino-3''-oxonicotianamine reductase activity"/>
    <property type="evidence" value="ECO:0007669"/>
    <property type="project" value="UniProtKB-ARBA"/>
</dbReference>
<dbReference type="InterPro" id="IPR036812">
    <property type="entry name" value="NAD(P)_OxRdtase_dom_sf"/>
</dbReference>
<feature type="domain" description="NADP-dependent oxidoreductase" evidence="6">
    <location>
        <begin position="45"/>
        <end position="303"/>
    </location>
</feature>
<dbReference type="SUPFAM" id="SSF51430">
    <property type="entry name" value="NAD(P)-linked oxidoreductase"/>
    <property type="match status" value="1"/>
</dbReference>
<dbReference type="PIRSF" id="PIRSF000097">
    <property type="entry name" value="AKR"/>
    <property type="match status" value="1"/>
</dbReference>
<dbReference type="PROSITE" id="PS00798">
    <property type="entry name" value="ALDOKETO_REDUCTASE_1"/>
    <property type="match status" value="1"/>
</dbReference>
<evidence type="ECO:0000313" key="8">
    <source>
        <dbReference type="Proteomes" id="UP001497457"/>
    </source>
</evidence>
<dbReference type="InterPro" id="IPR023210">
    <property type="entry name" value="NADP_OxRdtase_dom"/>
</dbReference>
<dbReference type="PROSITE" id="PS00062">
    <property type="entry name" value="ALDOKETO_REDUCTASE_2"/>
    <property type="match status" value="1"/>
</dbReference>
<evidence type="ECO:0000256" key="3">
    <source>
        <dbReference type="PIRSR" id="PIRSR000097-1"/>
    </source>
</evidence>
<feature type="binding site" evidence="4">
    <location>
        <position position="129"/>
    </location>
    <ligand>
        <name>substrate</name>
    </ligand>
</feature>
<dbReference type="Pfam" id="PF00248">
    <property type="entry name" value="Aldo_ket_red"/>
    <property type="match status" value="1"/>
</dbReference>
<proteinExistence type="inferred from homology"/>
<dbReference type="Gene3D" id="3.20.20.100">
    <property type="entry name" value="NADP-dependent oxidoreductase domain"/>
    <property type="match status" value="1"/>
</dbReference>
<dbReference type="AlphaFoldDB" id="A0ABC8YAX3"/>
<keyword evidence="2" id="KW-0560">Oxidoreductase</keyword>
<protein>
    <recommendedName>
        <fullName evidence="6">NADP-dependent oxidoreductase domain-containing protein</fullName>
    </recommendedName>
</protein>
<keyword evidence="8" id="KW-1185">Reference proteome</keyword>